<evidence type="ECO:0000256" key="1">
    <source>
        <dbReference type="SAM" id="MobiDB-lite"/>
    </source>
</evidence>
<dbReference type="InterPro" id="IPR051454">
    <property type="entry name" value="RNA/ubiquinone_mod_enzymes"/>
</dbReference>
<dbReference type="InterPro" id="IPR011060">
    <property type="entry name" value="RibuloseP-bd_barrel"/>
</dbReference>
<evidence type="ECO:0000313" key="3">
    <source>
        <dbReference type="EMBL" id="KAK3233262.1"/>
    </source>
</evidence>
<dbReference type="Proteomes" id="UP001190700">
    <property type="component" value="Unassembled WGS sequence"/>
</dbReference>
<feature type="domain" description="Peptidase U32 collagenase" evidence="2">
    <location>
        <begin position="482"/>
        <end position="607"/>
    </location>
</feature>
<dbReference type="SUPFAM" id="SSF51366">
    <property type="entry name" value="Ribulose-phoshate binding barrel"/>
    <property type="match status" value="1"/>
</dbReference>
<dbReference type="EMBL" id="LGRX02035768">
    <property type="protein sequence ID" value="KAK3233262.1"/>
    <property type="molecule type" value="Genomic_DNA"/>
</dbReference>
<name>A0AAE0BCE9_9CHLO</name>
<evidence type="ECO:0000259" key="2">
    <source>
        <dbReference type="Pfam" id="PF12392"/>
    </source>
</evidence>
<organism evidence="3 4">
    <name type="scientific">Cymbomonas tetramitiformis</name>
    <dbReference type="NCBI Taxonomy" id="36881"/>
    <lineage>
        <taxon>Eukaryota</taxon>
        <taxon>Viridiplantae</taxon>
        <taxon>Chlorophyta</taxon>
        <taxon>Pyramimonadophyceae</taxon>
        <taxon>Pyramimonadales</taxon>
        <taxon>Pyramimonadaceae</taxon>
        <taxon>Cymbomonas</taxon>
    </lineage>
</organism>
<dbReference type="InterPro" id="IPR001539">
    <property type="entry name" value="Peptidase_U32"/>
</dbReference>
<dbReference type="AlphaFoldDB" id="A0AAE0BCE9"/>
<evidence type="ECO:0000313" key="4">
    <source>
        <dbReference type="Proteomes" id="UP001190700"/>
    </source>
</evidence>
<keyword evidence="4" id="KW-1185">Reference proteome</keyword>
<protein>
    <submittedName>
        <fullName evidence="3">Peptidase U32</fullName>
    </submittedName>
</protein>
<dbReference type="PANTHER" id="PTHR30217">
    <property type="entry name" value="PEPTIDASE U32 FAMILY"/>
    <property type="match status" value="1"/>
</dbReference>
<comment type="caution">
    <text evidence="3">The sequence shown here is derived from an EMBL/GenBank/DDBJ whole genome shotgun (WGS) entry which is preliminary data.</text>
</comment>
<dbReference type="Pfam" id="PF12392">
    <property type="entry name" value="DUF3656"/>
    <property type="match status" value="1"/>
</dbReference>
<dbReference type="InterPro" id="IPR020988">
    <property type="entry name" value="Pept_U32_collagenase"/>
</dbReference>
<gene>
    <name evidence="3" type="ORF">CYMTET_56432</name>
</gene>
<accession>A0AAE0BCE9</accession>
<sequence length="690" mass="73691">MEIFKAHVEADTTSDVDLRKNPALYSEAERQSWATEVRSGGLIKPQVLAPAGGWPQLKAAVHNGADAVYFGLADLNARARAANFSSEELPEVMTYLREHGVKGYCTLNVLVFDEELELLESTVRTIADAGVDAVIVQDVGAVKLIQRIAPNLRVHGSTQMSITSAEGVSFAAERGATRVVLGRELSVKEIAKVSKDVAGHAEIECFVHGALCVSYSGQCFSSEAWGGRSANRGQCAQACRLPYGLIVDGELRELGDFKYLLSPQDLMAVEQVPKLLAAGVHCFKIEGRLKGPEYVGVTTQLYRRAVDDAWAAFQESGPDAALPPPLALSQQQLWDIQQVFARGQDEEHAGLTPGFLEGPQHQHLVRGRAPRHRGVLVGRVLRVTHRGVEVEMRGPIQRGDGVVFDCGAPEVDEEGGTVYEVFNSKGQPLPAKQACSSGLIASHFNSKGQLLPAKQACSSGLAELAFGRNAVHLSKVNVGDRVWRTRDPSLEARLHGKVSSERPAVDGAVTMATLSGALGMPLCLSLEDSKGHVAEVTSTVALEEAKGHPMAERSVRKALGDELGSNAALKLGALDLSQLDLEARLFFPASELKSMRREAVTALMAARRFHGVDEGVSPGIGVAAKMAQEAGGDGGRARSEESHTAATLTILCRSREQVEAASQARPGRSRPLPIGGPLSRKADKMCGGSP</sequence>
<proteinExistence type="predicted"/>
<feature type="region of interest" description="Disordered" evidence="1">
    <location>
        <begin position="657"/>
        <end position="690"/>
    </location>
</feature>
<dbReference type="PANTHER" id="PTHR30217:SF10">
    <property type="entry name" value="23S RRNA 5-HYDROXYCYTIDINE C2501 SYNTHASE"/>
    <property type="match status" value="1"/>
</dbReference>
<dbReference type="Pfam" id="PF01136">
    <property type="entry name" value="Peptidase_U32"/>
    <property type="match status" value="1"/>
</dbReference>
<reference evidence="3 4" key="1">
    <citation type="journal article" date="2015" name="Genome Biol. Evol.">
        <title>Comparative Genomics of a Bacterivorous Green Alga Reveals Evolutionary Causalities and Consequences of Phago-Mixotrophic Mode of Nutrition.</title>
        <authorList>
            <person name="Burns J.A."/>
            <person name="Paasch A."/>
            <person name="Narechania A."/>
            <person name="Kim E."/>
        </authorList>
    </citation>
    <scope>NUCLEOTIDE SEQUENCE [LARGE SCALE GENOMIC DNA]</scope>
    <source>
        <strain evidence="3 4">PLY_AMNH</strain>
    </source>
</reference>